<proteinExistence type="predicted"/>
<dbReference type="Proteomes" id="UP000244741">
    <property type="component" value="Segment"/>
</dbReference>
<protein>
    <submittedName>
        <fullName evidence="1">DNA transfer protein</fullName>
    </submittedName>
</protein>
<accession>A0A2R4ALZ7</accession>
<organism evidence="1 2">
    <name type="scientific">Aeromonas phage AhSzq-1</name>
    <dbReference type="NCBI Taxonomy" id="2138298"/>
    <lineage>
        <taxon>Viruses</taxon>
        <taxon>Duplodnaviria</taxon>
        <taxon>Heunggongvirae</taxon>
        <taxon>Uroviricota</taxon>
        <taxon>Caudoviricetes</taxon>
        <taxon>Demerecviridae</taxon>
        <taxon>Shenzhenvirus</taxon>
        <taxon>Shenzhenvirus AhSzq1</taxon>
    </lineage>
</organism>
<dbReference type="EMBL" id="MG676224">
    <property type="protein sequence ID" value="AVR76026.1"/>
    <property type="molecule type" value="Genomic_DNA"/>
</dbReference>
<sequence>MKVTEFNFIASQQTEITKMALDLNYYGKQLATSRQKVADQIADRLFKGSRVSDIIAYLDATKPTKAAKKKEEKEPAEPTFNSSNQHFETAPKVEAGSFIVFSVQNNAPICAPAMATAKMLAASLNAELLPVSCSYMIQPTDEADHMIIKTEAAPLWIGDDNNLLVLNGDVIPTAKKPISNARLMSGDRRLTVLPHPKQQAESLPRAKGMPERWAVTTGTLCEPRYKAGRAGAEASADHIIGFTVIHDDGTFDQVQLDNQGCGFYRGMPINEFGFADPMGDAVIVAGDIHSEKLDGGEFNNLITLCNQTAAAFVVLHDLHDFCSRNHHNRGSGLFLASQMGRTVADDVDDAAGVLQSLLDDTEATIVIVNSNHDRALDRWLEETDPRQDPVNLPLWCDLQKPRYQTALEGGKDNQIPLERALRLVAPDLDYNRIKFLNRDEPFVVHGVELSNHGDCGINGARGGYTAFERLGGSFAIGHSHSGYKNGKRVIVSGVTGSFDMGYNVGASSWSHSHAVICNDGSMQIIA</sequence>
<evidence type="ECO:0000313" key="2">
    <source>
        <dbReference type="Proteomes" id="UP000244741"/>
    </source>
</evidence>
<evidence type="ECO:0000313" key="1">
    <source>
        <dbReference type="EMBL" id="AVR76026.1"/>
    </source>
</evidence>
<keyword evidence="2" id="KW-1185">Reference proteome</keyword>
<reference evidence="1 2" key="1">
    <citation type="submission" date="2017-12" db="EMBL/GenBank/DDBJ databases">
        <title>Genomic characterization of T5-related Aeromonas hydrophila phages AhSzq-1 and AhSzw-1 and proposal to be two new species.</title>
        <authorList>
            <person name="Chen L."/>
            <person name="Yuan S."/>
            <person name="Ma Y."/>
        </authorList>
    </citation>
    <scope>NUCLEOTIDE SEQUENCE [LARGE SCALE GENOMIC DNA]</scope>
    <source>
        <strain evidence="1">Seawater</strain>
    </source>
</reference>
<name>A0A2R4ALZ7_9CAUD</name>
<gene>
    <name evidence="1" type="ORF">AhSzq1_133</name>
</gene>